<feature type="binding site" evidence="3">
    <location>
        <position position="191"/>
    </location>
    <ligand>
        <name>Zn(2+)</name>
        <dbReference type="ChEBI" id="CHEBI:29105"/>
        <label>1</label>
    </ligand>
</feature>
<dbReference type="Proteomes" id="UP000092024">
    <property type="component" value="Unassembled WGS sequence"/>
</dbReference>
<dbReference type="Pfam" id="PF07687">
    <property type="entry name" value="M20_dimer"/>
    <property type="match status" value="1"/>
</dbReference>
<dbReference type="CDD" id="cd03884">
    <property type="entry name" value="M20_bAS"/>
    <property type="match status" value="1"/>
</dbReference>
<dbReference type="AlphaFoldDB" id="A0A1A5YQK4"/>
<evidence type="ECO:0000256" key="2">
    <source>
        <dbReference type="ARBA" id="ARBA00022801"/>
    </source>
</evidence>
<keyword evidence="2 6" id="KW-0378">Hydrolase</keyword>
<keyword evidence="3" id="KW-0862">Zinc</keyword>
<comment type="caution">
    <text evidence="6">The sequence shown here is derived from an EMBL/GenBank/DDBJ whole genome shotgun (WGS) entry which is preliminary data.</text>
</comment>
<evidence type="ECO:0000256" key="3">
    <source>
        <dbReference type="PIRSR" id="PIRSR001235-1"/>
    </source>
</evidence>
<proteinExistence type="inferred from homology"/>
<accession>A0A1A5YQK4</accession>
<feature type="binding site" evidence="3">
    <location>
        <position position="93"/>
    </location>
    <ligand>
        <name>Zn(2+)</name>
        <dbReference type="ChEBI" id="CHEBI:29105"/>
        <label>1</label>
    </ligand>
</feature>
<dbReference type="EMBL" id="LYPA01000031">
    <property type="protein sequence ID" value="OBR67858.1"/>
    <property type="molecule type" value="Genomic_DNA"/>
</dbReference>
<dbReference type="PANTHER" id="PTHR32494:SF5">
    <property type="entry name" value="ALLANTOATE AMIDOHYDROLASE"/>
    <property type="match status" value="1"/>
</dbReference>
<feature type="domain" description="Peptidase M20 dimerisation" evidence="5">
    <location>
        <begin position="213"/>
        <end position="311"/>
    </location>
</feature>
<evidence type="ECO:0000313" key="7">
    <source>
        <dbReference type="Proteomes" id="UP000092024"/>
    </source>
</evidence>
<dbReference type="Gene3D" id="3.40.630.10">
    <property type="entry name" value="Zn peptidases"/>
    <property type="match status" value="1"/>
</dbReference>
<feature type="binding site" evidence="4">
    <location>
        <position position="289"/>
    </location>
    <ligand>
        <name>allantoate</name>
        <dbReference type="ChEBI" id="CHEBI:17536"/>
    </ligand>
</feature>
<name>A0A1A5YQK4_9BACL</name>
<dbReference type="InterPro" id="IPR011650">
    <property type="entry name" value="Peptidase_M20_dimer"/>
</dbReference>
<dbReference type="OrthoDB" id="9808195at2"/>
<keyword evidence="7" id="KW-1185">Reference proteome</keyword>
<dbReference type="InterPro" id="IPR036264">
    <property type="entry name" value="Bact_exopeptidase_dim_dom"/>
</dbReference>
<feature type="binding site" evidence="4">
    <location>
        <position position="216"/>
    </location>
    <ligand>
        <name>allantoate</name>
        <dbReference type="ChEBI" id="CHEBI:17536"/>
    </ligand>
</feature>
<dbReference type="NCBIfam" id="TIGR01879">
    <property type="entry name" value="hydantase"/>
    <property type="match status" value="1"/>
</dbReference>
<dbReference type="GO" id="GO:0016813">
    <property type="term" value="F:hydrolase activity, acting on carbon-nitrogen (but not peptide) bonds, in linear amidines"/>
    <property type="evidence" value="ECO:0007669"/>
    <property type="project" value="InterPro"/>
</dbReference>
<evidence type="ECO:0000256" key="4">
    <source>
        <dbReference type="PIRSR" id="PIRSR001235-2"/>
    </source>
</evidence>
<dbReference type="Gene3D" id="3.30.70.360">
    <property type="match status" value="1"/>
</dbReference>
<evidence type="ECO:0000313" key="6">
    <source>
        <dbReference type="EMBL" id="OBR67858.1"/>
    </source>
</evidence>
<keyword evidence="3" id="KW-0479">Metal-binding</keyword>
<dbReference type="Pfam" id="PF01546">
    <property type="entry name" value="Peptidase_M20"/>
    <property type="match status" value="1"/>
</dbReference>
<feature type="binding site" evidence="3">
    <location>
        <position position="82"/>
    </location>
    <ligand>
        <name>Zn(2+)</name>
        <dbReference type="ChEBI" id="CHEBI:29105"/>
        <label>1</label>
    </ligand>
</feature>
<dbReference type="GO" id="GO:0046872">
    <property type="term" value="F:metal ion binding"/>
    <property type="evidence" value="ECO:0007669"/>
    <property type="project" value="UniProtKB-KW"/>
</dbReference>
<dbReference type="SUPFAM" id="SSF53187">
    <property type="entry name" value="Zn-dependent exopeptidases"/>
    <property type="match status" value="1"/>
</dbReference>
<comment type="cofactor">
    <cofactor evidence="3">
        <name>Zn(2+)</name>
        <dbReference type="ChEBI" id="CHEBI:29105"/>
    </cofactor>
    <text evidence="3">Binds 2 Zn(2+) ions per subunit.</text>
</comment>
<feature type="binding site" evidence="3">
    <location>
        <position position="383"/>
    </location>
    <ligand>
        <name>Zn(2+)</name>
        <dbReference type="ChEBI" id="CHEBI:29105"/>
        <label>2</label>
    </ligand>
</feature>
<gene>
    <name evidence="6" type="ORF">A7K91_08330</name>
</gene>
<dbReference type="PIRSF" id="PIRSF001235">
    <property type="entry name" value="Amidase_carbamoylase"/>
    <property type="match status" value="1"/>
</dbReference>
<dbReference type="SUPFAM" id="SSF55031">
    <property type="entry name" value="Bacterial exopeptidase dimerisation domain"/>
    <property type="match status" value="1"/>
</dbReference>
<sequence>MQRLLVQFEQRLEEILERLASCSADGEGVTRLLYTPEWLSGQQTVKEIMEQAGLEASFDEVGNLFGKLKGATERGSIMTGSHIDTVVNGGKYDGAYGIAAGIVALGYLKDQYGMPLRALEVVSLCEEEGSRFPMAYWGSGAITGERSFSQTAELTDKEGIFFAKAMADCGFGEGSGLTAKRRDIDAFIELHIEQGIVLESERKQVGIVNAIVGQRRFQVEVAGEASHAGTTPMNRRKDALEGAAAIISRLRHEAMVFGPPLVATAGTIRISPNAPNVVPGYAAFTVDIRHADRTALESFCAGFHEAASSLAGERGLGYRCREWFREDPVPMDKELGAKLRSICEDLNIEVKEMSSGAGHDAQMLARLCPSAMLFVPSRGGVSHAPQEYTSPRELAIGVLALTALLYQLGYEEERR</sequence>
<reference evidence="6 7" key="1">
    <citation type="submission" date="2016-05" db="EMBL/GenBank/DDBJ databases">
        <title>Paenibacillus oryzae. sp. nov., isolated from the rice root.</title>
        <authorList>
            <person name="Zhang J."/>
            <person name="Zhang X."/>
        </authorList>
    </citation>
    <scope>NUCLEOTIDE SEQUENCE [LARGE SCALE GENOMIC DNA]</scope>
    <source>
        <strain evidence="6 7">1DrF-4</strain>
    </source>
</reference>
<comment type="similarity">
    <text evidence="1">Belongs to the peptidase M20 family.</text>
</comment>
<dbReference type="STRING" id="1844972.A7K91_08330"/>
<feature type="binding site" evidence="3">
    <location>
        <position position="93"/>
    </location>
    <ligand>
        <name>Zn(2+)</name>
        <dbReference type="ChEBI" id="CHEBI:29105"/>
        <label>2</label>
    </ligand>
</feature>
<evidence type="ECO:0000259" key="5">
    <source>
        <dbReference type="Pfam" id="PF07687"/>
    </source>
</evidence>
<evidence type="ECO:0000256" key="1">
    <source>
        <dbReference type="ARBA" id="ARBA00006153"/>
    </source>
</evidence>
<dbReference type="InterPro" id="IPR002933">
    <property type="entry name" value="Peptidase_M20"/>
</dbReference>
<organism evidence="6 7">
    <name type="scientific">Paenibacillus oryzae</name>
    <dbReference type="NCBI Taxonomy" id="1844972"/>
    <lineage>
        <taxon>Bacteria</taxon>
        <taxon>Bacillati</taxon>
        <taxon>Bacillota</taxon>
        <taxon>Bacilli</taxon>
        <taxon>Bacillales</taxon>
        <taxon>Paenibacillaceae</taxon>
        <taxon>Paenibacillus</taxon>
    </lineage>
</organism>
<dbReference type="InterPro" id="IPR010158">
    <property type="entry name" value="Amidase_Cbmase"/>
</dbReference>
<dbReference type="PANTHER" id="PTHR32494">
    <property type="entry name" value="ALLANTOATE DEIMINASE-RELATED"/>
    <property type="match status" value="1"/>
</dbReference>
<dbReference type="NCBIfam" id="NF006771">
    <property type="entry name" value="PRK09290.1-5"/>
    <property type="match status" value="1"/>
</dbReference>
<protein>
    <submittedName>
        <fullName evidence="6">Allantoate amidohydrolase</fullName>
    </submittedName>
</protein>
<feature type="binding site" evidence="4">
    <location>
        <position position="276"/>
    </location>
    <ligand>
        <name>allantoate</name>
        <dbReference type="ChEBI" id="CHEBI:17536"/>
    </ligand>
</feature>
<feature type="binding site" evidence="3">
    <location>
        <position position="128"/>
    </location>
    <ligand>
        <name>Zn(2+)</name>
        <dbReference type="ChEBI" id="CHEBI:29105"/>
        <label>2</label>
    </ligand>
</feature>